<protein>
    <submittedName>
        <fullName evidence="1">Uncharacterized protein</fullName>
    </submittedName>
</protein>
<organism evidence="1">
    <name type="scientific">marine sediment metagenome</name>
    <dbReference type="NCBI Taxonomy" id="412755"/>
    <lineage>
        <taxon>unclassified sequences</taxon>
        <taxon>metagenomes</taxon>
        <taxon>ecological metagenomes</taxon>
    </lineage>
</organism>
<sequence length="30" mass="3337">KSGMRSDQYITTVKEEISSVPMLGFIFGSK</sequence>
<accession>X1VQW7</accession>
<gene>
    <name evidence="1" type="ORF">S12H4_54622</name>
</gene>
<proteinExistence type="predicted"/>
<comment type="caution">
    <text evidence="1">The sequence shown here is derived from an EMBL/GenBank/DDBJ whole genome shotgun (WGS) entry which is preliminary data.</text>
</comment>
<dbReference type="EMBL" id="BARW01034935">
    <property type="protein sequence ID" value="GAJ11745.1"/>
    <property type="molecule type" value="Genomic_DNA"/>
</dbReference>
<reference evidence="1" key="1">
    <citation type="journal article" date="2014" name="Front. Microbiol.">
        <title>High frequency of phylogenetically diverse reductive dehalogenase-homologous genes in deep subseafloor sedimentary metagenomes.</title>
        <authorList>
            <person name="Kawai M."/>
            <person name="Futagami T."/>
            <person name="Toyoda A."/>
            <person name="Takaki Y."/>
            <person name="Nishi S."/>
            <person name="Hori S."/>
            <person name="Arai W."/>
            <person name="Tsubouchi T."/>
            <person name="Morono Y."/>
            <person name="Uchiyama I."/>
            <person name="Ito T."/>
            <person name="Fujiyama A."/>
            <person name="Inagaki F."/>
            <person name="Takami H."/>
        </authorList>
    </citation>
    <scope>NUCLEOTIDE SEQUENCE</scope>
    <source>
        <strain evidence="1">Expedition CK06-06</strain>
    </source>
</reference>
<dbReference type="AlphaFoldDB" id="X1VQW7"/>
<name>X1VQW7_9ZZZZ</name>
<feature type="non-terminal residue" evidence="1">
    <location>
        <position position="1"/>
    </location>
</feature>
<evidence type="ECO:0000313" key="1">
    <source>
        <dbReference type="EMBL" id="GAJ11745.1"/>
    </source>
</evidence>